<sequence>MKPALFLTLLAASHVALAADDSCKNAMTTLEINDCMQKQFEGADKRLNLRYQELLQKLRQNDNGVAADKDKPSSLLAQAQRKWITFRDADCDAKYQIYIAGTIRNAVFLGCKIERTEQRIKELDPALW</sequence>
<comment type="caution">
    <text evidence="3">The sequence shown here is derived from an EMBL/GenBank/DDBJ whole genome shotgun (WGS) entry which is preliminary data.</text>
</comment>
<dbReference type="EMBL" id="PPTF01000058">
    <property type="protein sequence ID" value="POA98423.1"/>
    <property type="molecule type" value="Genomic_DNA"/>
</dbReference>
<organism evidence="3 4">
    <name type="scientific">Chromobacterium sinusclupearum</name>
    <dbReference type="NCBI Taxonomy" id="2077146"/>
    <lineage>
        <taxon>Bacteria</taxon>
        <taxon>Pseudomonadati</taxon>
        <taxon>Pseudomonadota</taxon>
        <taxon>Betaproteobacteria</taxon>
        <taxon>Neisseriales</taxon>
        <taxon>Chromobacteriaceae</taxon>
        <taxon>Chromobacterium</taxon>
    </lineage>
</organism>
<dbReference type="InterPro" id="IPR009739">
    <property type="entry name" value="LprI-like_N"/>
</dbReference>
<proteinExistence type="predicted"/>
<accession>A0A2K4MMX9</accession>
<dbReference type="Proteomes" id="UP000236416">
    <property type="component" value="Unassembled WGS sequence"/>
</dbReference>
<dbReference type="AlphaFoldDB" id="A0A2K4MMX9"/>
<keyword evidence="4" id="KW-1185">Reference proteome</keyword>
<evidence type="ECO:0000259" key="2">
    <source>
        <dbReference type="Pfam" id="PF07007"/>
    </source>
</evidence>
<feature type="signal peptide" evidence="1">
    <location>
        <begin position="1"/>
        <end position="18"/>
    </location>
</feature>
<dbReference type="Pfam" id="PF07007">
    <property type="entry name" value="LprI"/>
    <property type="match status" value="1"/>
</dbReference>
<dbReference type="RefSeq" id="WP_103320311.1">
    <property type="nucleotide sequence ID" value="NZ_PPTF01000058.1"/>
</dbReference>
<feature type="chain" id="PRO_5014441812" description="Lysozyme inhibitor LprI-like N-terminal domain-containing protein" evidence="1">
    <location>
        <begin position="19"/>
        <end position="128"/>
    </location>
</feature>
<dbReference type="PANTHER" id="PTHR39176:SF1">
    <property type="entry name" value="PERIPLASMIC PROTEIN"/>
    <property type="match status" value="1"/>
</dbReference>
<dbReference type="PANTHER" id="PTHR39176">
    <property type="entry name" value="PERIPLASMIC PROTEIN-RELATED"/>
    <property type="match status" value="1"/>
</dbReference>
<reference evidence="3 4" key="1">
    <citation type="submission" date="2018-01" db="EMBL/GenBank/DDBJ databases">
        <title>Genomic Sequence of Chromobacterium MWU13-2610 from wild cranberry bogs within the Cape Cod National Seashore.</title>
        <authorList>
            <person name="O'Hara-Hanley K."/>
            <person name="Soby S."/>
            <person name="Harrison A."/>
        </authorList>
    </citation>
    <scope>NUCLEOTIDE SEQUENCE [LARGE SCALE GENOMIC DNA]</scope>
    <source>
        <strain evidence="3 4">MWU13-2610</strain>
    </source>
</reference>
<evidence type="ECO:0000256" key="1">
    <source>
        <dbReference type="SAM" id="SignalP"/>
    </source>
</evidence>
<evidence type="ECO:0000313" key="4">
    <source>
        <dbReference type="Proteomes" id="UP000236416"/>
    </source>
</evidence>
<name>A0A2K4MMX9_9NEIS</name>
<evidence type="ECO:0000313" key="3">
    <source>
        <dbReference type="EMBL" id="POA98423.1"/>
    </source>
</evidence>
<gene>
    <name evidence="3" type="ORF">C2134_11900</name>
</gene>
<keyword evidence="1" id="KW-0732">Signal</keyword>
<dbReference type="Gene3D" id="1.20.1270.180">
    <property type="match status" value="1"/>
</dbReference>
<protein>
    <recommendedName>
        <fullName evidence="2">Lysozyme inhibitor LprI-like N-terminal domain-containing protein</fullName>
    </recommendedName>
</protein>
<feature type="domain" description="Lysozyme inhibitor LprI-like N-terminal" evidence="2">
    <location>
        <begin position="22"/>
        <end position="123"/>
    </location>
</feature>